<dbReference type="Proteomes" id="UP000242444">
    <property type="component" value="Unassembled WGS sequence"/>
</dbReference>
<reference evidence="1 2" key="1">
    <citation type="submission" date="2017-07" db="EMBL/GenBank/DDBJ databases">
        <title>Amycolatopsis antarcticus sp. nov., isolated from the surface of an Antarcticus brown macroalga.</title>
        <authorList>
            <person name="Wang J."/>
            <person name="Leiva S."/>
            <person name="Huang J."/>
            <person name="Huang Y."/>
        </authorList>
    </citation>
    <scope>NUCLEOTIDE SEQUENCE [LARGE SCALE GENOMIC DNA]</scope>
    <source>
        <strain evidence="1 2">AU-G6</strain>
    </source>
</reference>
<accession>A0A263D066</accession>
<protein>
    <submittedName>
        <fullName evidence="1">Uncharacterized protein</fullName>
    </submittedName>
</protein>
<dbReference type="AlphaFoldDB" id="A0A263D066"/>
<keyword evidence="2" id="KW-1185">Reference proteome</keyword>
<dbReference type="EMBL" id="NKYE01000018">
    <property type="protein sequence ID" value="OZM70745.1"/>
    <property type="molecule type" value="Genomic_DNA"/>
</dbReference>
<sequence length="92" mass="10447">MSTQEFRISWTFMQEFTMTLTVDEARAVFTPDPSAVNQDVDRARQQLAASATLDELRDLLQKNPTVLDDAMCCVEDDEVEHVRRLDGIEIVG</sequence>
<dbReference type="InParanoid" id="A0A263D066"/>
<gene>
    <name evidence="1" type="ORF">CFN78_24075</name>
</gene>
<name>A0A263D066_9PSEU</name>
<comment type="caution">
    <text evidence="1">The sequence shown here is derived from an EMBL/GenBank/DDBJ whole genome shotgun (WGS) entry which is preliminary data.</text>
</comment>
<organism evidence="1 2">
    <name type="scientific">Amycolatopsis antarctica</name>
    <dbReference type="NCBI Taxonomy" id="1854586"/>
    <lineage>
        <taxon>Bacteria</taxon>
        <taxon>Bacillati</taxon>
        <taxon>Actinomycetota</taxon>
        <taxon>Actinomycetes</taxon>
        <taxon>Pseudonocardiales</taxon>
        <taxon>Pseudonocardiaceae</taxon>
        <taxon>Amycolatopsis</taxon>
    </lineage>
</organism>
<proteinExistence type="predicted"/>
<evidence type="ECO:0000313" key="2">
    <source>
        <dbReference type="Proteomes" id="UP000242444"/>
    </source>
</evidence>
<evidence type="ECO:0000313" key="1">
    <source>
        <dbReference type="EMBL" id="OZM70745.1"/>
    </source>
</evidence>